<evidence type="ECO:0000313" key="3">
    <source>
        <dbReference type="Proteomes" id="UP000176406"/>
    </source>
</evidence>
<name>A0A1G2EER9_9BACT</name>
<accession>A0A1G2EER9</accession>
<dbReference type="InterPro" id="IPR010093">
    <property type="entry name" value="SinI_DNA-bd"/>
</dbReference>
<sequence length="99" mass="11353">MLTYIYWLTYKLITMKNKKYLSTTELAKILGISRIAVYKRIKTGKIKAKKVGHDFIINKGYLGGILEKGLKRGEKLEIERAVKKTIKEYSETLKLLGSA</sequence>
<gene>
    <name evidence="2" type="ORF">A3A08_01685</name>
</gene>
<dbReference type="NCBIfam" id="TIGR01764">
    <property type="entry name" value="excise"/>
    <property type="match status" value="1"/>
</dbReference>
<evidence type="ECO:0000313" key="2">
    <source>
        <dbReference type="EMBL" id="OGZ23850.1"/>
    </source>
</evidence>
<evidence type="ECO:0000259" key="1">
    <source>
        <dbReference type="Pfam" id="PF12728"/>
    </source>
</evidence>
<organism evidence="2 3">
    <name type="scientific">Candidatus Nealsonbacteria bacterium RIFCSPLOWO2_01_FULL_41_9</name>
    <dbReference type="NCBI Taxonomy" id="1801671"/>
    <lineage>
        <taxon>Bacteria</taxon>
        <taxon>Candidatus Nealsoniibacteriota</taxon>
    </lineage>
</organism>
<comment type="caution">
    <text evidence="2">The sequence shown here is derived from an EMBL/GenBank/DDBJ whole genome shotgun (WGS) entry which is preliminary data.</text>
</comment>
<dbReference type="Gene3D" id="1.10.10.10">
    <property type="entry name" value="Winged helix-like DNA-binding domain superfamily/Winged helix DNA-binding domain"/>
    <property type="match status" value="1"/>
</dbReference>
<dbReference type="InterPro" id="IPR041657">
    <property type="entry name" value="HTH_17"/>
</dbReference>
<protein>
    <recommendedName>
        <fullName evidence="1">Helix-turn-helix domain-containing protein</fullName>
    </recommendedName>
</protein>
<dbReference type="AlphaFoldDB" id="A0A1G2EER9"/>
<dbReference type="Pfam" id="PF12728">
    <property type="entry name" value="HTH_17"/>
    <property type="match status" value="1"/>
</dbReference>
<dbReference type="InterPro" id="IPR036388">
    <property type="entry name" value="WH-like_DNA-bd_sf"/>
</dbReference>
<dbReference type="GO" id="GO:0003677">
    <property type="term" value="F:DNA binding"/>
    <property type="evidence" value="ECO:0007669"/>
    <property type="project" value="InterPro"/>
</dbReference>
<feature type="domain" description="Helix-turn-helix" evidence="1">
    <location>
        <begin position="20"/>
        <end position="57"/>
    </location>
</feature>
<dbReference type="Proteomes" id="UP000176406">
    <property type="component" value="Unassembled WGS sequence"/>
</dbReference>
<dbReference type="EMBL" id="MHMG01000005">
    <property type="protein sequence ID" value="OGZ23850.1"/>
    <property type="molecule type" value="Genomic_DNA"/>
</dbReference>
<reference evidence="2 3" key="1">
    <citation type="journal article" date="2016" name="Nat. Commun.">
        <title>Thousands of microbial genomes shed light on interconnected biogeochemical processes in an aquifer system.</title>
        <authorList>
            <person name="Anantharaman K."/>
            <person name="Brown C.T."/>
            <person name="Hug L.A."/>
            <person name="Sharon I."/>
            <person name="Castelle C.J."/>
            <person name="Probst A.J."/>
            <person name="Thomas B.C."/>
            <person name="Singh A."/>
            <person name="Wilkins M.J."/>
            <person name="Karaoz U."/>
            <person name="Brodie E.L."/>
            <person name="Williams K.H."/>
            <person name="Hubbard S.S."/>
            <person name="Banfield J.F."/>
        </authorList>
    </citation>
    <scope>NUCLEOTIDE SEQUENCE [LARGE SCALE GENOMIC DNA]</scope>
</reference>
<proteinExistence type="predicted"/>